<evidence type="ECO:0000313" key="1">
    <source>
        <dbReference type="EMBL" id="KAF2411038.1"/>
    </source>
</evidence>
<keyword evidence="4" id="KW-1185">Reference proteome</keyword>
<protein>
    <recommendedName>
        <fullName evidence="5">Type III secretion effector protein</fullName>
    </recommendedName>
</protein>
<evidence type="ECO:0000313" key="2">
    <source>
        <dbReference type="EMBL" id="SDN16874.1"/>
    </source>
</evidence>
<dbReference type="OrthoDB" id="7023998at2"/>
<dbReference type="Proteomes" id="UP000748067">
    <property type="component" value="Unassembled WGS sequence"/>
</dbReference>
<evidence type="ECO:0000313" key="3">
    <source>
        <dbReference type="Proteomes" id="UP000182470"/>
    </source>
</evidence>
<organism evidence="2 3">
    <name type="scientific">Pseudomonas antarctica</name>
    <dbReference type="NCBI Taxonomy" id="219572"/>
    <lineage>
        <taxon>Bacteria</taxon>
        <taxon>Pseudomonadati</taxon>
        <taxon>Pseudomonadota</taxon>
        <taxon>Gammaproteobacteria</taxon>
        <taxon>Pseudomonadales</taxon>
        <taxon>Pseudomonadaceae</taxon>
        <taxon>Pseudomonas</taxon>
    </lineage>
</organism>
<dbReference type="AlphaFoldDB" id="A0A1G9Z6G1"/>
<accession>A0A1G9Z6G1</accession>
<dbReference type="EMBL" id="LT629704">
    <property type="protein sequence ID" value="SDN16874.1"/>
    <property type="molecule type" value="Genomic_DNA"/>
</dbReference>
<sequence length="427" mass="46158">MNITVSNYPGATAKVQGGAASVFSSKPVGEKPADVTRAFNAGKRQFGESFDTSTHEAVIKLMMQTFGQHPAGMFKALTAAGDGYHITMKDDFKVQLSHQELKRATQASRFSGKDAGAVKDANVVFAAFVKRKQVTGGFPTFSAALAKTLEGETTQRCLQGMGMYGLSQSVSSSDMAAKGAVGVLETHNFGSALVTEGVKHQYGEQSKVDRGYGYVLFDDKPGPVDDARKVNDIMSGMSPAQIWDGFYQGEQNNCVTVSAIKAAIIRFWQDPKGIFERIQVTRDGFEVVMRDAYSLQVTHEELNKAAAASNFHGSSSKLLNYAIFLYAVSAKRAQKENNDFRAGKSFEKALDTLNDGEAPGEALRRLGLFGYIRNSTLDELAQGAIGTLGDNLHSVAVVNGSLDYYGQKQDLASSRWMNTGFHALKLA</sequence>
<proteinExistence type="predicted"/>
<dbReference type="EMBL" id="JXDI01000001">
    <property type="protein sequence ID" value="KAF2411038.1"/>
    <property type="molecule type" value="Genomic_DNA"/>
</dbReference>
<gene>
    <name evidence="1" type="ORF">PSAN_34740</name>
    <name evidence="2" type="ORF">SAMN04490179_2901</name>
</gene>
<reference evidence="2 3" key="2">
    <citation type="submission" date="2016-10" db="EMBL/GenBank/DDBJ databases">
        <authorList>
            <person name="de Groot N.N."/>
        </authorList>
    </citation>
    <scope>NUCLEOTIDE SEQUENCE [LARGE SCALE GENOMIC DNA]</scope>
    <source>
        <strain evidence="2 3">BS2772</strain>
    </source>
</reference>
<evidence type="ECO:0000313" key="4">
    <source>
        <dbReference type="Proteomes" id="UP000748067"/>
    </source>
</evidence>
<dbReference type="RefSeq" id="WP_083357722.1">
    <property type="nucleotide sequence ID" value="NZ_JXDI01000001.1"/>
</dbReference>
<name>A0A1G9Z6G1_9PSED</name>
<evidence type="ECO:0008006" key="5">
    <source>
        <dbReference type="Google" id="ProtNLM"/>
    </source>
</evidence>
<reference evidence="1 4" key="1">
    <citation type="submission" date="2015-01" db="EMBL/GenBank/DDBJ databases">
        <title>Genome Sequence of Pseudomonas antarctica CMS 35.</title>
        <authorList>
            <person name="Voget S."/>
            <person name="Chow J."/>
            <person name="Daniel R."/>
            <person name="Streit W."/>
        </authorList>
    </citation>
    <scope>NUCLEOTIDE SEQUENCE [LARGE SCALE GENOMIC DNA]</scope>
    <source>
        <strain evidence="1 4">CMS 35</strain>
    </source>
</reference>
<dbReference type="Proteomes" id="UP000182470">
    <property type="component" value="Chromosome I"/>
</dbReference>